<dbReference type="Proteomes" id="UP000702544">
    <property type="component" value="Unassembled WGS sequence"/>
</dbReference>
<evidence type="ECO:0000256" key="6">
    <source>
        <dbReference type="ARBA" id="ARBA00022989"/>
    </source>
</evidence>
<dbReference type="InterPro" id="IPR035906">
    <property type="entry name" value="MetI-like_sf"/>
</dbReference>
<feature type="transmembrane region" description="Helical" evidence="8">
    <location>
        <begin position="63"/>
        <end position="85"/>
    </location>
</feature>
<evidence type="ECO:0000256" key="2">
    <source>
        <dbReference type="ARBA" id="ARBA00022448"/>
    </source>
</evidence>
<feature type="domain" description="ABC transmembrane type-1" evidence="9">
    <location>
        <begin position="351"/>
        <end position="546"/>
    </location>
</feature>
<gene>
    <name evidence="10" type="ORF">GWO12_07305</name>
</gene>
<keyword evidence="4" id="KW-0997">Cell inner membrane</keyword>
<name>A0AAE4Z940_9BACT</name>
<dbReference type="GO" id="GO:0055085">
    <property type="term" value="P:transmembrane transport"/>
    <property type="evidence" value="ECO:0007669"/>
    <property type="project" value="InterPro"/>
</dbReference>
<dbReference type="CDD" id="cd06261">
    <property type="entry name" value="TM_PBP2"/>
    <property type="match status" value="2"/>
</dbReference>
<evidence type="ECO:0000256" key="1">
    <source>
        <dbReference type="ARBA" id="ARBA00004429"/>
    </source>
</evidence>
<reference evidence="10 11" key="1">
    <citation type="submission" date="2020-01" db="EMBL/GenBank/DDBJ databases">
        <title>Genomes assembled from Gulf of Kutch pelagic sediment metagenomes.</title>
        <authorList>
            <person name="Chandrashekar M."/>
            <person name="Mahajan M.S."/>
            <person name="Dave K.J."/>
            <person name="Vatsa P."/>
            <person name="Nathani N.M."/>
        </authorList>
    </citation>
    <scope>NUCLEOTIDE SEQUENCE [LARGE SCALE GENOMIC DNA]</scope>
    <source>
        <strain evidence="10">KS3-K002</strain>
    </source>
</reference>
<feature type="domain" description="ABC transmembrane type-1" evidence="9">
    <location>
        <begin position="59"/>
        <end position="263"/>
    </location>
</feature>
<dbReference type="Pfam" id="PF00528">
    <property type="entry name" value="BPD_transp_1"/>
    <property type="match status" value="2"/>
</dbReference>
<organism evidence="10 11">
    <name type="scientific">Candidatus Kutchimonas denitrificans</name>
    <dbReference type="NCBI Taxonomy" id="3056748"/>
    <lineage>
        <taxon>Bacteria</taxon>
        <taxon>Pseudomonadati</taxon>
        <taxon>Gemmatimonadota</taxon>
        <taxon>Gemmatimonadia</taxon>
        <taxon>Candidatus Palauibacterales</taxon>
        <taxon>Candidatus Palauibacteraceae</taxon>
        <taxon>Candidatus Kutchimonas</taxon>
    </lineage>
</organism>
<dbReference type="Gene3D" id="1.10.3720.10">
    <property type="entry name" value="MetI-like"/>
    <property type="match status" value="2"/>
</dbReference>
<comment type="caution">
    <text evidence="10">The sequence shown here is derived from an EMBL/GenBank/DDBJ whole genome shotgun (WGS) entry which is preliminary data.</text>
</comment>
<proteinExistence type="inferred from homology"/>
<keyword evidence="6 8" id="KW-1133">Transmembrane helix</keyword>
<evidence type="ECO:0000259" key="9">
    <source>
        <dbReference type="PROSITE" id="PS50928"/>
    </source>
</evidence>
<dbReference type="AlphaFoldDB" id="A0AAE4Z940"/>
<evidence type="ECO:0000256" key="4">
    <source>
        <dbReference type="ARBA" id="ARBA00022519"/>
    </source>
</evidence>
<dbReference type="GO" id="GO:0005886">
    <property type="term" value="C:plasma membrane"/>
    <property type="evidence" value="ECO:0007669"/>
    <property type="project" value="UniProtKB-SubCell"/>
</dbReference>
<dbReference type="InterPro" id="IPR000515">
    <property type="entry name" value="MetI-like"/>
</dbReference>
<feature type="transmembrane region" description="Helical" evidence="8">
    <location>
        <begin position="525"/>
        <end position="545"/>
    </location>
</feature>
<feature type="transmembrane region" description="Helical" evidence="8">
    <location>
        <begin position="290"/>
        <end position="319"/>
    </location>
</feature>
<dbReference type="PANTHER" id="PTHR43357:SF4">
    <property type="entry name" value="INNER MEMBRANE ABC TRANSPORTER PERMEASE PROTEIN YDCV"/>
    <property type="match status" value="1"/>
</dbReference>
<dbReference type="SUPFAM" id="SSF161098">
    <property type="entry name" value="MetI-like"/>
    <property type="match status" value="2"/>
</dbReference>
<feature type="transmembrane region" description="Helical" evidence="8">
    <location>
        <begin position="479"/>
        <end position="505"/>
    </location>
</feature>
<protein>
    <submittedName>
        <fullName evidence="10">Iron ABC transporter permease</fullName>
    </submittedName>
</protein>
<keyword evidence="3" id="KW-1003">Cell membrane</keyword>
<feature type="transmembrane region" description="Helical" evidence="8">
    <location>
        <begin position="418"/>
        <end position="438"/>
    </location>
</feature>
<evidence type="ECO:0000256" key="7">
    <source>
        <dbReference type="ARBA" id="ARBA00023136"/>
    </source>
</evidence>
<evidence type="ECO:0000256" key="8">
    <source>
        <dbReference type="RuleBase" id="RU363032"/>
    </source>
</evidence>
<feature type="transmembrane region" description="Helical" evidence="8">
    <location>
        <begin position="389"/>
        <end position="412"/>
    </location>
</feature>
<keyword evidence="5 8" id="KW-0812">Transmembrane</keyword>
<keyword evidence="2 8" id="KW-0813">Transport</keyword>
<feature type="transmembrane region" description="Helical" evidence="8">
    <location>
        <begin position="139"/>
        <end position="161"/>
    </location>
</feature>
<dbReference type="EMBL" id="JAACAK010000049">
    <property type="protein sequence ID" value="NIR74907.1"/>
    <property type="molecule type" value="Genomic_DNA"/>
</dbReference>
<feature type="transmembrane region" description="Helical" evidence="8">
    <location>
        <begin position="196"/>
        <end position="222"/>
    </location>
</feature>
<comment type="similarity">
    <text evidence="8">Belongs to the binding-protein-dependent transport system permease family.</text>
</comment>
<sequence length="556" mass="59373">MNSSRRGSRVFVALVFAVLIWAVVYPNFVVLIESVRTEGGLTLTRYLDFLRTESELRALWSSVWISLATVALSALVGVPLAFLFAGYEFPGRRALGALAAMPVLLPPLVGVIAILFLYGESGIASRMIQGILGLEEPPWRLQGAFAILAVHAYSMYVYFYLFTLAGLARVDPAVFEAAASLGAGRLRTLVRVTLPLLTPTLAGASLLTFMTSMASFSAPYVLGGGFRVMTTQIFNSKLQGELGVAMVETVMLAAVSLLILWPLSRWEGGREYVAPGKGTRSVRVRVSSRWAAAGVALVAGLGVALLVLPHLTLLLVSFVPDGSWTTQTLPPVYSLENYVELFSEARTLRPIINSLIMASAATVAAVALAVAVGQLVVRWGVRGKKLLEGLLILPWALPGTVLAIALATTFSVSQPLTLRWVLVGTPWILMLAYTVRVLPLTGRAALAGFRQLDPSLEEAAASLGAGPWRTLRRVTLPGLLPALAAGASLAFVTGLGEFVASIVLYTHRTRPISIEILSQLRDFDLGAAAAYGVLLMLLVAGAFLFGQRWLQGGTAA</sequence>
<dbReference type="PANTHER" id="PTHR43357">
    <property type="entry name" value="INNER MEMBRANE ABC TRANSPORTER PERMEASE PROTEIN YDCV"/>
    <property type="match status" value="1"/>
</dbReference>
<feature type="transmembrane region" description="Helical" evidence="8">
    <location>
        <begin position="242"/>
        <end position="261"/>
    </location>
</feature>
<comment type="subcellular location">
    <subcellularLocation>
        <location evidence="1">Cell inner membrane</location>
        <topology evidence="1">Multi-pass membrane protein</topology>
    </subcellularLocation>
    <subcellularLocation>
        <location evidence="8">Cell membrane</location>
        <topology evidence="8">Multi-pass membrane protein</topology>
    </subcellularLocation>
</comment>
<feature type="transmembrane region" description="Helical" evidence="8">
    <location>
        <begin position="97"/>
        <end position="119"/>
    </location>
</feature>
<feature type="transmembrane region" description="Helical" evidence="8">
    <location>
        <begin position="351"/>
        <end position="377"/>
    </location>
</feature>
<evidence type="ECO:0000256" key="5">
    <source>
        <dbReference type="ARBA" id="ARBA00022692"/>
    </source>
</evidence>
<accession>A0AAE4Z940</accession>
<evidence type="ECO:0000313" key="11">
    <source>
        <dbReference type="Proteomes" id="UP000702544"/>
    </source>
</evidence>
<evidence type="ECO:0000256" key="3">
    <source>
        <dbReference type="ARBA" id="ARBA00022475"/>
    </source>
</evidence>
<keyword evidence="7 8" id="KW-0472">Membrane</keyword>
<evidence type="ECO:0000313" key="10">
    <source>
        <dbReference type="EMBL" id="NIR74907.1"/>
    </source>
</evidence>
<dbReference type="PROSITE" id="PS50928">
    <property type="entry name" value="ABC_TM1"/>
    <property type="match status" value="2"/>
</dbReference>